<dbReference type="RefSeq" id="WP_380167028.1">
    <property type="nucleotide sequence ID" value="NZ_JBHTNU010000020.1"/>
</dbReference>
<feature type="transmembrane region" description="Helical" evidence="1">
    <location>
        <begin position="6"/>
        <end position="25"/>
    </location>
</feature>
<keyword evidence="1" id="KW-1133">Transmembrane helix</keyword>
<evidence type="ECO:0000313" key="3">
    <source>
        <dbReference type="Proteomes" id="UP001597282"/>
    </source>
</evidence>
<gene>
    <name evidence="2" type="ORF">ACFQ4Y_15310</name>
</gene>
<evidence type="ECO:0008006" key="4">
    <source>
        <dbReference type="Google" id="ProtNLM"/>
    </source>
</evidence>
<accession>A0ABW4CBX9</accession>
<keyword evidence="1" id="KW-0812">Transmembrane</keyword>
<name>A0ABW4CBX9_9BACL</name>
<keyword evidence="3" id="KW-1185">Reference proteome</keyword>
<dbReference type="Proteomes" id="UP001597282">
    <property type="component" value="Unassembled WGS sequence"/>
</dbReference>
<protein>
    <recommendedName>
        <fullName evidence="4">PepSY domain-containing protein</fullName>
    </recommendedName>
</protein>
<comment type="caution">
    <text evidence="2">The sequence shown here is derived from an EMBL/GenBank/DDBJ whole genome shotgun (WGS) entry which is preliminary data.</text>
</comment>
<evidence type="ECO:0000256" key="1">
    <source>
        <dbReference type="SAM" id="Phobius"/>
    </source>
</evidence>
<proteinExistence type="predicted"/>
<reference evidence="3" key="1">
    <citation type="journal article" date="2019" name="Int. J. Syst. Evol. Microbiol.">
        <title>The Global Catalogue of Microorganisms (GCM) 10K type strain sequencing project: providing services to taxonomists for standard genome sequencing and annotation.</title>
        <authorList>
            <consortium name="The Broad Institute Genomics Platform"/>
            <consortium name="The Broad Institute Genome Sequencing Center for Infectious Disease"/>
            <person name="Wu L."/>
            <person name="Ma J."/>
        </authorList>
    </citation>
    <scope>NUCLEOTIDE SEQUENCE [LARGE SCALE GENOMIC DNA]</scope>
    <source>
        <strain evidence="3">S1</strain>
    </source>
</reference>
<organism evidence="2 3">
    <name type="scientific">Kroppenstedtia sanguinis</name>
    <dbReference type="NCBI Taxonomy" id="1380684"/>
    <lineage>
        <taxon>Bacteria</taxon>
        <taxon>Bacillati</taxon>
        <taxon>Bacillota</taxon>
        <taxon>Bacilli</taxon>
        <taxon>Bacillales</taxon>
        <taxon>Thermoactinomycetaceae</taxon>
        <taxon>Kroppenstedtia</taxon>
    </lineage>
</organism>
<keyword evidence="1" id="KW-0472">Membrane</keyword>
<dbReference type="EMBL" id="JBHTNU010000020">
    <property type="protein sequence ID" value="MFD1428275.1"/>
    <property type="molecule type" value="Genomic_DNA"/>
</dbReference>
<evidence type="ECO:0000313" key="2">
    <source>
        <dbReference type="EMBL" id="MFD1428275.1"/>
    </source>
</evidence>
<sequence>MSVKNIVILGVSSFLLLAIGFFYYLQSWGEEINQPLPSQVDLMSAKDLVKAAHPFVKEYGGNEKFDLGKVRLRMKGSSPEKVELRYRGQAKGVEVPRIITVEMDLEKKQVLRIREQDRDSKIEPVAIDLKKWRIDSKKAIQIATGALKKEDENEQLDYQVDSLVLYGESNPPMWSVRLSTTENYYRVYIDILTGKVRSKELIPSG</sequence>